<dbReference type="PANTHER" id="PTHR22916:SF3">
    <property type="entry name" value="UDP-GLCNAC:BETAGAL BETA-1,3-N-ACETYLGLUCOSAMINYLTRANSFERASE-LIKE PROTEIN 1"/>
    <property type="match status" value="1"/>
</dbReference>
<reference evidence="2 3" key="1">
    <citation type="submission" date="2024-04" db="EMBL/GenBank/DDBJ databases">
        <title>draft genome sequnece of Flavobacterium buctense JCM 30750.</title>
        <authorList>
            <person name="Kim D.-U."/>
        </authorList>
    </citation>
    <scope>NUCLEOTIDE SEQUENCE [LARGE SCALE GENOMIC DNA]</scope>
    <source>
        <strain evidence="2 3">JCM 30750</strain>
    </source>
</reference>
<keyword evidence="3" id="KW-1185">Reference proteome</keyword>
<proteinExistence type="predicted"/>
<keyword evidence="2" id="KW-0808">Transferase</keyword>
<protein>
    <submittedName>
        <fullName evidence="2">Glycosyltransferase</fullName>
        <ecNumber evidence="2">2.4.-.-</ecNumber>
    </submittedName>
</protein>
<evidence type="ECO:0000259" key="1">
    <source>
        <dbReference type="Pfam" id="PF00535"/>
    </source>
</evidence>
<dbReference type="EC" id="2.4.-.-" evidence="2"/>
<feature type="domain" description="Glycosyltransferase 2-like" evidence="1">
    <location>
        <begin position="21"/>
        <end position="167"/>
    </location>
</feature>
<dbReference type="GO" id="GO:0016757">
    <property type="term" value="F:glycosyltransferase activity"/>
    <property type="evidence" value="ECO:0007669"/>
    <property type="project" value="UniProtKB-KW"/>
</dbReference>
<gene>
    <name evidence="2" type="ORF">WMW71_07760</name>
</gene>
<keyword evidence="2" id="KW-0328">Glycosyltransferase</keyword>
<dbReference type="InterPro" id="IPR001173">
    <property type="entry name" value="Glyco_trans_2-like"/>
</dbReference>
<sequence length="300" mass="35268">MKSQDLDWKTETNKSPLVAIWMVTYNHEAYVVEAIDSVLMQQTHFDFKLYIGDDCSKDNTRKIIQEYKEKYPHKIELLLHEKNLGASPNGIFMYQHCIQTGAKYIALCEGDDYWTDPLKLQKQVDFLEVHKDCNVCFTRATMLKGSVLTLHEIPKPFSSVPFFYEELLRYYNFITTASVMFKNQKNLVIPEWITSLPFGDLGVYKVISQDKKIACIDEVMSVYRIHGEGIWSKVKPIEAEKKYLDFYKNMYVHLNKNEQSIVSQKIKKSLSNVSNYKYPSQKIARKLHLYFNLIKSFRYL</sequence>
<accession>A0ABU9E0Q0</accession>
<dbReference type="SUPFAM" id="SSF53448">
    <property type="entry name" value="Nucleotide-diphospho-sugar transferases"/>
    <property type="match status" value="1"/>
</dbReference>
<dbReference type="InterPro" id="IPR029044">
    <property type="entry name" value="Nucleotide-diphossugar_trans"/>
</dbReference>
<evidence type="ECO:0000313" key="3">
    <source>
        <dbReference type="Proteomes" id="UP001491349"/>
    </source>
</evidence>
<comment type="caution">
    <text evidence="2">The sequence shown here is derived from an EMBL/GenBank/DDBJ whole genome shotgun (WGS) entry which is preliminary data.</text>
</comment>
<dbReference type="Gene3D" id="3.90.550.10">
    <property type="entry name" value="Spore Coat Polysaccharide Biosynthesis Protein SpsA, Chain A"/>
    <property type="match status" value="1"/>
</dbReference>
<dbReference type="EMBL" id="JBBPCB010000004">
    <property type="protein sequence ID" value="MEK8180233.1"/>
    <property type="molecule type" value="Genomic_DNA"/>
</dbReference>
<dbReference type="Pfam" id="PF00535">
    <property type="entry name" value="Glycos_transf_2"/>
    <property type="match status" value="1"/>
</dbReference>
<dbReference type="PANTHER" id="PTHR22916">
    <property type="entry name" value="GLYCOSYLTRANSFERASE"/>
    <property type="match status" value="1"/>
</dbReference>
<evidence type="ECO:0000313" key="2">
    <source>
        <dbReference type="EMBL" id="MEK8180233.1"/>
    </source>
</evidence>
<dbReference type="RefSeq" id="WP_187660703.1">
    <property type="nucleotide sequence ID" value="NZ_JACTAB010000005.1"/>
</dbReference>
<organism evidence="2 3">
    <name type="scientific">Flavobacterium buctense</name>
    <dbReference type="NCBI Taxonomy" id="1648146"/>
    <lineage>
        <taxon>Bacteria</taxon>
        <taxon>Pseudomonadati</taxon>
        <taxon>Bacteroidota</taxon>
        <taxon>Flavobacteriia</taxon>
        <taxon>Flavobacteriales</taxon>
        <taxon>Flavobacteriaceae</taxon>
        <taxon>Flavobacterium</taxon>
    </lineage>
</organism>
<dbReference type="Proteomes" id="UP001491349">
    <property type="component" value="Unassembled WGS sequence"/>
</dbReference>
<name>A0ABU9E0Q0_9FLAO</name>